<sequence length="372" mass="38566">MKIVIAPDSYKESLTAQEVAKAIQTGFATAFPDADYRLLPVGDGGEGTIPILAQASNGVMEEVQVTGPFGEPVTAKMAFSADRTRAFIEMAEACGLHLVPLEKRDPLAVSTAGVGELMRHALDIGVREMIIGVGGSASHDGGIGMASALGAHFYNLRGEAVPALGGNLGDISSVSLLDMDARLAETTIRIAADVENPLCGANGAAAIFGPQKGLPNAKITNIDNAMRGFYSIFKQDVRELPGSGAGGGMGAGLMLFAGAKFEPGIELVLRELRMKEVCADADIIVVGEGRMDGQTIFGKAPIGVANCAPENATVIGICGSIGDGIDAVYSKIDAVFPTIATAGTLAEILPKTRENIERTARNVAVLLKGRVW</sequence>
<dbReference type="EMBL" id="JNFA01000011">
    <property type="protein sequence ID" value="KGL42551.1"/>
    <property type="molecule type" value="Genomic_DNA"/>
</dbReference>
<dbReference type="InterPro" id="IPR018193">
    <property type="entry name" value="Glyc_kinase_flavodox-like_fold"/>
</dbReference>
<name>A0A099WD11_9LIST</name>
<dbReference type="GO" id="GO:0008887">
    <property type="term" value="F:glycerate kinase activity"/>
    <property type="evidence" value="ECO:0007669"/>
    <property type="project" value="UniProtKB-UniRule"/>
</dbReference>
<evidence type="ECO:0000256" key="1">
    <source>
        <dbReference type="ARBA" id="ARBA00006284"/>
    </source>
</evidence>
<dbReference type="GeneID" id="58716501"/>
<evidence type="ECO:0000313" key="6">
    <source>
        <dbReference type="Proteomes" id="UP000029844"/>
    </source>
</evidence>
<dbReference type="InterPro" id="IPR036129">
    <property type="entry name" value="Glycerate_kinase_sf"/>
</dbReference>
<dbReference type="Gene3D" id="3.90.1510.10">
    <property type="entry name" value="Glycerate kinase, domain 2"/>
    <property type="match status" value="1"/>
</dbReference>
<dbReference type="SUPFAM" id="SSF110738">
    <property type="entry name" value="Glycerate kinase I"/>
    <property type="match status" value="1"/>
</dbReference>
<accession>A0A099WD11</accession>
<dbReference type="AlphaFoldDB" id="A0A099WD11"/>
<gene>
    <name evidence="5" type="ORF">EP57_03565</name>
</gene>
<evidence type="ECO:0000256" key="4">
    <source>
        <dbReference type="PIRNR" id="PIRNR006078"/>
    </source>
</evidence>
<dbReference type="OrthoDB" id="9774290at2"/>
<reference evidence="5 6" key="1">
    <citation type="submission" date="2014-05" db="EMBL/GenBank/DDBJ databases">
        <title>Novel Listeriaceae from food processing environments.</title>
        <authorList>
            <person name="den Bakker H.C."/>
        </authorList>
    </citation>
    <scope>NUCLEOTIDE SEQUENCE [LARGE SCALE GENOMIC DNA]</scope>
    <source>
        <strain evidence="5 6">FSL A5-0281</strain>
    </source>
</reference>
<protein>
    <submittedName>
        <fullName evidence="5">Glycerate kinase</fullName>
    </submittedName>
</protein>
<dbReference type="PANTHER" id="PTHR21599">
    <property type="entry name" value="GLYCERATE KINASE"/>
    <property type="match status" value="1"/>
</dbReference>
<evidence type="ECO:0000256" key="3">
    <source>
        <dbReference type="ARBA" id="ARBA00022777"/>
    </source>
</evidence>
<comment type="similarity">
    <text evidence="1 4">Belongs to the glycerate kinase type-1 family.</text>
</comment>
<dbReference type="NCBIfam" id="TIGR00045">
    <property type="entry name" value="glycerate kinase"/>
    <property type="match status" value="1"/>
</dbReference>
<dbReference type="PIRSF" id="PIRSF006078">
    <property type="entry name" value="GlxK"/>
    <property type="match status" value="1"/>
</dbReference>
<organism evidence="5 6">
    <name type="scientific">Listeria booriae</name>
    <dbReference type="NCBI Taxonomy" id="1552123"/>
    <lineage>
        <taxon>Bacteria</taxon>
        <taxon>Bacillati</taxon>
        <taxon>Bacillota</taxon>
        <taxon>Bacilli</taxon>
        <taxon>Bacillales</taxon>
        <taxon>Listeriaceae</taxon>
        <taxon>Listeria</taxon>
    </lineage>
</organism>
<proteinExistence type="inferred from homology"/>
<dbReference type="GO" id="GO:0031388">
    <property type="term" value="P:organic acid phosphorylation"/>
    <property type="evidence" value="ECO:0007669"/>
    <property type="project" value="UniProtKB-UniRule"/>
</dbReference>
<dbReference type="RefSeq" id="WP_036084293.1">
    <property type="nucleotide sequence ID" value="NZ_CBCSHQ010000001.1"/>
</dbReference>
<dbReference type="PANTHER" id="PTHR21599:SF0">
    <property type="entry name" value="GLYCERATE KINASE"/>
    <property type="match status" value="1"/>
</dbReference>
<dbReference type="Proteomes" id="UP000029844">
    <property type="component" value="Unassembled WGS sequence"/>
</dbReference>
<evidence type="ECO:0000256" key="2">
    <source>
        <dbReference type="ARBA" id="ARBA00022679"/>
    </source>
</evidence>
<dbReference type="eggNOG" id="COG1929">
    <property type="taxonomic scope" value="Bacteria"/>
</dbReference>
<comment type="caution">
    <text evidence="5">The sequence shown here is derived from an EMBL/GenBank/DDBJ whole genome shotgun (WGS) entry which is preliminary data.</text>
</comment>
<dbReference type="Pfam" id="PF02595">
    <property type="entry name" value="Gly_kinase"/>
    <property type="match status" value="1"/>
</dbReference>
<evidence type="ECO:0000313" key="5">
    <source>
        <dbReference type="EMBL" id="KGL42551.1"/>
    </source>
</evidence>
<dbReference type="Gene3D" id="3.40.50.10350">
    <property type="entry name" value="Glycerate kinase, domain 1"/>
    <property type="match status" value="1"/>
</dbReference>
<dbReference type="InterPro" id="IPR004381">
    <property type="entry name" value="Glycerate_kinase"/>
</dbReference>
<keyword evidence="2 4" id="KW-0808">Transferase</keyword>
<dbReference type="InterPro" id="IPR018197">
    <property type="entry name" value="Glycerate_kinase_RE-like"/>
</dbReference>
<keyword evidence="3 4" id="KW-0418">Kinase</keyword>
<keyword evidence="6" id="KW-1185">Reference proteome</keyword>
<dbReference type="STRING" id="1552123.EP57_03565"/>